<organism evidence="2 3">
    <name type="scientific">Heyndrickxia camelliae</name>
    <dbReference type="NCBI Taxonomy" id="1707093"/>
    <lineage>
        <taxon>Bacteria</taxon>
        <taxon>Bacillati</taxon>
        <taxon>Bacillota</taxon>
        <taxon>Bacilli</taxon>
        <taxon>Bacillales</taxon>
        <taxon>Bacillaceae</taxon>
        <taxon>Heyndrickxia</taxon>
    </lineage>
</organism>
<dbReference type="EMBL" id="PIQO01000012">
    <property type="protein sequence ID" value="PKR84191.1"/>
    <property type="molecule type" value="Genomic_DNA"/>
</dbReference>
<keyword evidence="1" id="KW-1133">Transmembrane helix</keyword>
<dbReference type="RefSeq" id="WP_101355108.1">
    <property type="nucleotide sequence ID" value="NZ_PIQO01000012.1"/>
</dbReference>
<keyword evidence="1" id="KW-0812">Transmembrane</keyword>
<accession>A0A2N3LHW3</accession>
<comment type="caution">
    <text evidence="2">The sequence shown here is derived from an EMBL/GenBank/DDBJ whole genome shotgun (WGS) entry which is preliminary data.</text>
</comment>
<name>A0A2N3LHW3_9BACI</name>
<protein>
    <submittedName>
        <fullName evidence="2">Uncharacterized protein</fullName>
    </submittedName>
</protein>
<evidence type="ECO:0000256" key="1">
    <source>
        <dbReference type="SAM" id="Phobius"/>
    </source>
</evidence>
<keyword evidence="3" id="KW-1185">Reference proteome</keyword>
<feature type="transmembrane region" description="Helical" evidence="1">
    <location>
        <begin position="7"/>
        <end position="28"/>
    </location>
</feature>
<dbReference type="Proteomes" id="UP000233440">
    <property type="component" value="Unassembled WGS sequence"/>
</dbReference>
<dbReference type="OrthoDB" id="2939096at2"/>
<sequence>MKKLTTYPYYAALPLTFSIIAFIFIMLFQDMAYWGKDTMVWYNVGAGISYVSSLLATFFLVFLVIRIEHLHCRKVAFLFNNLIMICSGFLIFASLLWTTFIIIAWQSGL</sequence>
<keyword evidence="1" id="KW-0472">Membrane</keyword>
<reference evidence="2 3" key="1">
    <citation type="submission" date="2017-11" db="EMBL/GenBank/DDBJ databases">
        <title>Bacillus camelliae sp. nov., isolated from pu'er tea.</title>
        <authorList>
            <person name="Niu L."/>
        </authorList>
    </citation>
    <scope>NUCLEOTIDE SEQUENCE [LARGE SCALE GENOMIC DNA]</scope>
    <source>
        <strain evidence="2 3">7578-1</strain>
    </source>
</reference>
<dbReference type="AlphaFoldDB" id="A0A2N3LHW3"/>
<proteinExistence type="predicted"/>
<evidence type="ECO:0000313" key="2">
    <source>
        <dbReference type="EMBL" id="PKR84191.1"/>
    </source>
</evidence>
<feature type="transmembrane region" description="Helical" evidence="1">
    <location>
        <begin position="77"/>
        <end position="105"/>
    </location>
</feature>
<feature type="transmembrane region" description="Helical" evidence="1">
    <location>
        <begin position="40"/>
        <end position="65"/>
    </location>
</feature>
<gene>
    <name evidence="2" type="ORF">CWO92_15415</name>
</gene>
<evidence type="ECO:0000313" key="3">
    <source>
        <dbReference type="Proteomes" id="UP000233440"/>
    </source>
</evidence>